<feature type="compositionally biased region" description="Basic residues" evidence="1">
    <location>
        <begin position="451"/>
        <end position="463"/>
    </location>
</feature>
<protein>
    <submittedName>
        <fullName evidence="2">Uncharacterized protein</fullName>
    </submittedName>
</protein>
<evidence type="ECO:0000256" key="1">
    <source>
        <dbReference type="SAM" id="MobiDB-lite"/>
    </source>
</evidence>
<keyword evidence="3" id="KW-1185">Reference proteome</keyword>
<dbReference type="EMBL" id="LFVZ01000016">
    <property type="protein sequence ID" value="KTW25697.1"/>
    <property type="molecule type" value="Genomic_DNA"/>
</dbReference>
<evidence type="ECO:0000313" key="3">
    <source>
        <dbReference type="Proteomes" id="UP000054454"/>
    </source>
</evidence>
<dbReference type="RefSeq" id="XP_018224306.1">
    <property type="nucleotide sequence ID" value="XM_018371817.1"/>
</dbReference>
<evidence type="ECO:0000313" key="2">
    <source>
        <dbReference type="EMBL" id="KTW25697.1"/>
    </source>
</evidence>
<organism evidence="2 3">
    <name type="scientific">Pneumocystis carinii (strain B80)</name>
    <name type="common">Rat pneumocystis pneumonia agent</name>
    <name type="synonym">Pneumocystis carinii f. sp. carinii</name>
    <dbReference type="NCBI Taxonomy" id="1408658"/>
    <lineage>
        <taxon>Eukaryota</taxon>
        <taxon>Fungi</taxon>
        <taxon>Dikarya</taxon>
        <taxon>Ascomycota</taxon>
        <taxon>Taphrinomycotina</taxon>
        <taxon>Pneumocystomycetes</taxon>
        <taxon>Pneumocystaceae</taxon>
        <taxon>Pneumocystis</taxon>
    </lineage>
</organism>
<sequence length="492" mass="55682">MSLPPVPPHPNSPQKFMTYVLYSGQSTKQTKDSQFNKEKCTTLPSLCQEQISDPLFNFNKQNLTKQTEHLKKNINTTADTTQENIEIGLSGYFSEPDSQKLLSPQKPNSILTPTESIFNMQKCQKYTYNETNGMLAEEPPSKLENEINVSFYLNDHDIYQSSSIEKNSIIENKQTKKHNENDNLFFADSISLQKGAHLSNFLNNDSTVTGTNSPEIIKDFDLLQNIKSSSGNIISRNIGDNSCFSSDISNVFQKSKEEKEHKKSQNLKTATICAQNSISSNTDLDNEKNISDHISYGQSFNRNTCKTEKPEFIQNTNSSIQNIQSKEISNSSQNPEYTFNKQQKTLKSENLQQLANSDTNDKSIHLSRPIKKEITSTVPHSLHTSLSNIKNSASTRIQFSQDLEKKLKSGPPKITGFTHFHSSNNEKNESNSPTLRNTEPLSQPSILHDLRKTRPKGPSRHKPTIITTELPERLEFSNIIQLFDIRKINLDS</sequence>
<reference evidence="3" key="1">
    <citation type="journal article" date="2016" name="Nat. Commun.">
        <title>Genome analysis of three Pneumocystis species reveals adaptation mechanisms to life exclusively in mammalian hosts.</title>
        <authorList>
            <person name="Ma L."/>
            <person name="Chen Z."/>
            <person name="Huang D.W."/>
            <person name="Kutty G."/>
            <person name="Ishihara M."/>
            <person name="Wang H."/>
            <person name="Abouelleil A."/>
            <person name="Bishop L."/>
            <person name="Davey E."/>
            <person name="Deng R."/>
            <person name="Deng X."/>
            <person name="Fan L."/>
            <person name="Fantoni G."/>
            <person name="Fitzgerald M."/>
            <person name="Gogineni E."/>
            <person name="Goldberg J.M."/>
            <person name="Handley G."/>
            <person name="Hu X."/>
            <person name="Huber C."/>
            <person name="Jiao X."/>
            <person name="Jones K."/>
            <person name="Levin J.Z."/>
            <person name="Liu Y."/>
            <person name="Macdonald P."/>
            <person name="Melnikov A."/>
            <person name="Raley C."/>
            <person name="Sassi M."/>
            <person name="Sherman B.T."/>
            <person name="Song X."/>
            <person name="Sykes S."/>
            <person name="Tran B."/>
            <person name="Walsh L."/>
            <person name="Xia Y."/>
            <person name="Yang J."/>
            <person name="Young S."/>
            <person name="Zeng Q."/>
            <person name="Zheng X."/>
            <person name="Stephens R."/>
            <person name="Nusbaum C."/>
            <person name="Birren B.W."/>
            <person name="Azadi P."/>
            <person name="Lempicki R.A."/>
            <person name="Cuomo C.A."/>
            <person name="Kovacs J.A."/>
        </authorList>
    </citation>
    <scope>NUCLEOTIDE SEQUENCE [LARGE SCALE GENOMIC DNA]</scope>
    <source>
        <strain evidence="3">B80</strain>
    </source>
</reference>
<gene>
    <name evidence="2" type="ORF">T552_03309</name>
</gene>
<dbReference type="Proteomes" id="UP000054454">
    <property type="component" value="Unassembled WGS sequence"/>
</dbReference>
<dbReference type="AlphaFoldDB" id="A0A0W4ZBM6"/>
<dbReference type="OrthoDB" id="5395259at2759"/>
<dbReference type="VEuPathDB" id="FungiDB:T552_03309"/>
<name>A0A0W4ZBM6_PNEC8</name>
<accession>A0A0W4ZBM6</accession>
<proteinExistence type="predicted"/>
<feature type="region of interest" description="Disordered" evidence="1">
    <location>
        <begin position="407"/>
        <end position="463"/>
    </location>
</feature>
<comment type="caution">
    <text evidence="2">The sequence shown here is derived from an EMBL/GenBank/DDBJ whole genome shotgun (WGS) entry which is preliminary data.</text>
</comment>
<dbReference type="GeneID" id="28938020"/>
<feature type="compositionally biased region" description="Polar residues" evidence="1">
    <location>
        <begin position="433"/>
        <end position="445"/>
    </location>
</feature>